<dbReference type="OrthoDB" id="411857at2759"/>
<dbReference type="Proteomes" id="UP000241394">
    <property type="component" value="Chromosome LG25"/>
</dbReference>
<keyword evidence="5" id="KW-1185">Reference proteome</keyword>
<comment type="caution">
    <text evidence="4">The sequence shown here is derived from an EMBL/GenBank/DDBJ whole genome shotgun (WGS) entry which is preliminary data.</text>
</comment>
<dbReference type="Gramene" id="PSR91243">
    <property type="protein sequence ID" value="PSR91243"/>
    <property type="gene ID" value="CEY00_Acc28586"/>
</dbReference>
<evidence type="ECO:0000256" key="1">
    <source>
        <dbReference type="ARBA" id="ARBA00007626"/>
    </source>
</evidence>
<evidence type="ECO:0000313" key="5">
    <source>
        <dbReference type="Proteomes" id="UP000241394"/>
    </source>
</evidence>
<reference evidence="4 5" key="1">
    <citation type="submission" date="2017-07" db="EMBL/GenBank/DDBJ databases">
        <title>An improved, manually edited Actinidia chinensis var. chinensis (kiwifruit) genome highlights the challenges associated with draft genomes and gene prediction in plants.</title>
        <authorList>
            <person name="Pilkington S."/>
            <person name="Crowhurst R."/>
            <person name="Hilario E."/>
            <person name="Nardozza S."/>
            <person name="Fraser L."/>
            <person name="Peng Y."/>
            <person name="Gunaseelan K."/>
            <person name="Simpson R."/>
            <person name="Tahir J."/>
            <person name="Deroles S."/>
            <person name="Templeton K."/>
            <person name="Luo Z."/>
            <person name="Davy M."/>
            <person name="Cheng C."/>
            <person name="Mcneilage M."/>
            <person name="Scaglione D."/>
            <person name="Liu Y."/>
            <person name="Zhang Q."/>
            <person name="Datson P."/>
            <person name="De Silva N."/>
            <person name="Gardiner S."/>
            <person name="Bassett H."/>
            <person name="Chagne D."/>
            <person name="Mccallum J."/>
            <person name="Dzierzon H."/>
            <person name="Deng C."/>
            <person name="Wang Y.-Y."/>
            <person name="Barron N."/>
            <person name="Manako K."/>
            <person name="Bowen J."/>
            <person name="Foster T."/>
            <person name="Erridge Z."/>
            <person name="Tiffin H."/>
            <person name="Waite C."/>
            <person name="Davies K."/>
            <person name="Grierson E."/>
            <person name="Laing W."/>
            <person name="Kirk R."/>
            <person name="Chen X."/>
            <person name="Wood M."/>
            <person name="Montefiori M."/>
            <person name="Brummell D."/>
            <person name="Schwinn K."/>
            <person name="Catanach A."/>
            <person name="Fullerton C."/>
            <person name="Li D."/>
            <person name="Meiyalaghan S."/>
            <person name="Nieuwenhuizen N."/>
            <person name="Read N."/>
            <person name="Prakash R."/>
            <person name="Hunter D."/>
            <person name="Zhang H."/>
            <person name="Mckenzie M."/>
            <person name="Knabel M."/>
            <person name="Harris A."/>
            <person name="Allan A."/>
            <person name="Chen A."/>
            <person name="Janssen B."/>
            <person name="Plunkett B."/>
            <person name="Dwamena C."/>
            <person name="Voogd C."/>
            <person name="Leif D."/>
            <person name="Lafferty D."/>
            <person name="Souleyre E."/>
            <person name="Varkonyi-Gasic E."/>
            <person name="Gambi F."/>
            <person name="Hanley J."/>
            <person name="Yao J.-L."/>
            <person name="Cheung J."/>
            <person name="David K."/>
            <person name="Warren B."/>
            <person name="Marsh K."/>
            <person name="Snowden K."/>
            <person name="Lin-Wang K."/>
            <person name="Brian L."/>
            <person name="Martinez-Sanchez M."/>
            <person name="Wang M."/>
            <person name="Ileperuma N."/>
            <person name="Macnee N."/>
            <person name="Campin R."/>
            <person name="Mcatee P."/>
            <person name="Drummond R."/>
            <person name="Espley R."/>
            <person name="Ireland H."/>
            <person name="Wu R."/>
            <person name="Atkinson R."/>
            <person name="Karunairetnam S."/>
            <person name="Bulley S."/>
            <person name="Chunkath S."/>
            <person name="Hanley Z."/>
            <person name="Storey R."/>
            <person name="Thrimawithana A."/>
            <person name="Thomson S."/>
            <person name="David C."/>
            <person name="Testolin R."/>
        </authorList>
    </citation>
    <scope>NUCLEOTIDE SEQUENCE [LARGE SCALE GENOMIC DNA]</scope>
    <source>
        <strain evidence="5">cv. Red5</strain>
        <tissue evidence="4">Young leaf</tissue>
    </source>
</reference>
<dbReference type="GO" id="GO:0003729">
    <property type="term" value="F:mRNA binding"/>
    <property type="evidence" value="ECO:0007669"/>
    <property type="project" value="InterPro"/>
</dbReference>
<dbReference type="InterPro" id="IPR044179">
    <property type="entry name" value="PPR5-like"/>
</dbReference>
<dbReference type="NCBIfam" id="TIGR00756">
    <property type="entry name" value="PPR"/>
    <property type="match status" value="1"/>
</dbReference>
<dbReference type="EMBL" id="NKQK01000025">
    <property type="protein sequence ID" value="PSR91243.1"/>
    <property type="molecule type" value="Genomic_DNA"/>
</dbReference>
<feature type="repeat" description="PPR" evidence="3">
    <location>
        <begin position="203"/>
        <end position="237"/>
    </location>
</feature>
<proteinExistence type="inferred from homology"/>
<reference evidence="5" key="2">
    <citation type="journal article" date="2018" name="BMC Genomics">
        <title>A manually annotated Actinidia chinensis var. chinensis (kiwifruit) genome highlights the challenges associated with draft genomes and gene prediction in plants.</title>
        <authorList>
            <person name="Pilkington S.M."/>
            <person name="Crowhurst R."/>
            <person name="Hilario E."/>
            <person name="Nardozza S."/>
            <person name="Fraser L."/>
            <person name="Peng Y."/>
            <person name="Gunaseelan K."/>
            <person name="Simpson R."/>
            <person name="Tahir J."/>
            <person name="Deroles S.C."/>
            <person name="Templeton K."/>
            <person name="Luo Z."/>
            <person name="Davy M."/>
            <person name="Cheng C."/>
            <person name="McNeilage M."/>
            <person name="Scaglione D."/>
            <person name="Liu Y."/>
            <person name="Zhang Q."/>
            <person name="Datson P."/>
            <person name="De Silva N."/>
            <person name="Gardiner S.E."/>
            <person name="Bassett H."/>
            <person name="Chagne D."/>
            <person name="McCallum J."/>
            <person name="Dzierzon H."/>
            <person name="Deng C."/>
            <person name="Wang Y.Y."/>
            <person name="Barron L."/>
            <person name="Manako K."/>
            <person name="Bowen J."/>
            <person name="Foster T.M."/>
            <person name="Erridge Z.A."/>
            <person name="Tiffin H."/>
            <person name="Waite C.N."/>
            <person name="Davies K.M."/>
            <person name="Grierson E.P."/>
            <person name="Laing W.A."/>
            <person name="Kirk R."/>
            <person name="Chen X."/>
            <person name="Wood M."/>
            <person name="Montefiori M."/>
            <person name="Brummell D.A."/>
            <person name="Schwinn K.E."/>
            <person name="Catanach A."/>
            <person name="Fullerton C."/>
            <person name="Li D."/>
            <person name="Meiyalaghan S."/>
            <person name="Nieuwenhuizen N."/>
            <person name="Read N."/>
            <person name="Prakash R."/>
            <person name="Hunter D."/>
            <person name="Zhang H."/>
            <person name="McKenzie M."/>
            <person name="Knabel M."/>
            <person name="Harris A."/>
            <person name="Allan A.C."/>
            <person name="Gleave A."/>
            <person name="Chen A."/>
            <person name="Janssen B.J."/>
            <person name="Plunkett B."/>
            <person name="Ampomah-Dwamena C."/>
            <person name="Voogd C."/>
            <person name="Leif D."/>
            <person name="Lafferty D."/>
            <person name="Souleyre E.J.F."/>
            <person name="Varkonyi-Gasic E."/>
            <person name="Gambi F."/>
            <person name="Hanley J."/>
            <person name="Yao J.L."/>
            <person name="Cheung J."/>
            <person name="David K.M."/>
            <person name="Warren B."/>
            <person name="Marsh K."/>
            <person name="Snowden K.C."/>
            <person name="Lin-Wang K."/>
            <person name="Brian L."/>
            <person name="Martinez-Sanchez M."/>
            <person name="Wang M."/>
            <person name="Ileperuma N."/>
            <person name="Macnee N."/>
            <person name="Campin R."/>
            <person name="McAtee P."/>
            <person name="Drummond R.S.M."/>
            <person name="Espley R.V."/>
            <person name="Ireland H.S."/>
            <person name="Wu R."/>
            <person name="Atkinson R.G."/>
            <person name="Karunairetnam S."/>
            <person name="Bulley S."/>
            <person name="Chunkath S."/>
            <person name="Hanley Z."/>
            <person name="Storey R."/>
            <person name="Thrimawithana A.H."/>
            <person name="Thomson S."/>
            <person name="David C."/>
            <person name="Testolin R."/>
            <person name="Huang H."/>
            <person name="Hellens R.P."/>
            <person name="Schaffer R.J."/>
        </authorList>
    </citation>
    <scope>NUCLEOTIDE SEQUENCE [LARGE SCALE GENOMIC DNA]</scope>
    <source>
        <strain evidence="5">cv. Red5</strain>
    </source>
</reference>
<sequence>MRTRVPLSVAKGLGLGLIRCHRNSSISSITSMVQRLIEQPNSRIKPTLDAENSNLNLKSLEFSWDALLASLSSSSPQKAQLVLEWRLEKILNEREKNPGCYSELISMCGKIRNVPLAIEVFTSMEANGIKPTSGIFNALILACFSSDNVITALSLFEVMDHSDACKPNSDTYNTFISAFANLGNDKATQAWYSARKAAGFSADLQTYESLIFSCFKCKNFNGVDRFYEEMVLSAITPNIPILEMVLVGHCERRNRVKSKEFFKFILDGGWEINVHMTEKLVGLYCDLGDVKEMEELLTILMKSKQDLKSLCPVHFGIIRMYAALDRLDDVEYSVGRMLRQGIMFQSSEDVHKVICSYFRRAAYDRLDLFLECIRGSYKLTRSSYDLLVAGYRRAGLDANLETVMNDMKMAGFL</sequence>
<dbReference type="InterPro" id="IPR002885">
    <property type="entry name" value="PPR_rpt"/>
</dbReference>
<accession>A0A2R6PHI9</accession>
<dbReference type="InterPro" id="IPR011990">
    <property type="entry name" value="TPR-like_helical_dom_sf"/>
</dbReference>
<dbReference type="OMA" id="EKVICSY"/>
<dbReference type="STRING" id="1590841.A0A2R6PHI9"/>
<comment type="similarity">
    <text evidence="1">Belongs to the PPR family. P subfamily.</text>
</comment>
<gene>
    <name evidence="4" type="ORF">CEY00_Acc28586</name>
</gene>
<evidence type="ECO:0000256" key="2">
    <source>
        <dbReference type="ARBA" id="ARBA00022737"/>
    </source>
</evidence>
<evidence type="ECO:0000313" key="4">
    <source>
        <dbReference type="EMBL" id="PSR91243.1"/>
    </source>
</evidence>
<keyword evidence="2" id="KW-0677">Repeat</keyword>
<name>A0A2R6PHI9_ACTCC</name>
<protein>
    <submittedName>
        <fullName evidence="4">Pentatricopeptide repeat-containing protein</fullName>
    </submittedName>
</protein>
<dbReference type="InParanoid" id="A0A2R6PHI9"/>
<dbReference type="Pfam" id="PF01535">
    <property type="entry name" value="PPR"/>
    <property type="match status" value="2"/>
</dbReference>
<dbReference type="PANTHER" id="PTHR47874">
    <property type="entry name" value="EXPRESSED PROTEIN"/>
    <property type="match status" value="1"/>
</dbReference>
<dbReference type="Gene3D" id="1.25.40.10">
    <property type="entry name" value="Tetratricopeptide repeat domain"/>
    <property type="match status" value="2"/>
</dbReference>
<dbReference type="Pfam" id="PF13041">
    <property type="entry name" value="PPR_2"/>
    <property type="match status" value="1"/>
</dbReference>
<dbReference type="AlphaFoldDB" id="A0A2R6PHI9"/>
<feature type="repeat" description="PPR" evidence="3">
    <location>
        <begin position="97"/>
        <end position="131"/>
    </location>
</feature>
<dbReference type="PANTHER" id="PTHR47874:SF4">
    <property type="entry name" value="EXPRESSED PROTEIN"/>
    <property type="match status" value="1"/>
</dbReference>
<organism evidence="4 5">
    <name type="scientific">Actinidia chinensis var. chinensis</name>
    <name type="common">Chinese soft-hair kiwi</name>
    <dbReference type="NCBI Taxonomy" id="1590841"/>
    <lineage>
        <taxon>Eukaryota</taxon>
        <taxon>Viridiplantae</taxon>
        <taxon>Streptophyta</taxon>
        <taxon>Embryophyta</taxon>
        <taxon>Tracheophyta</taxon>
        <taxon>Spermatophyta</taxon>
        <taxon>Magnoliopsida</taxon>
        <taxon>eudicotyledons</taxon>
        <taxon>Gunneridae</taxon>
        <taxon>Pentapetalae</taxon>
        <taxon>asterids</taxon>
        <taxon>Ericales</taxon>
        <taxon>Actinidiaceae</taxon>
        <taxon>Actinidia</taxon>
    </lineage>
</organism>
<dbReference type="PROSITE" id="PS51375">
    <property type="entry name" value="PPR"/>
    <property type="match status" value="2"/>
</dbReference>
<evidence type="ECO:0000256" key="3">
    <source>
        <dbReference type="PROSITE-ProRule" id="PRU00708"/>
    </source>
</evidence>